<feature type="transmembrane region" description="Helical" evidence="1">
    <location>
        <begin position="67"/>
        <end position="85"/>
    </location>
</feature>
<evidence type="ECO:0000256" key="1">
    <source>
        <dbReference type="SAM" id="Phobius"/>
    </source>
</evidence>
<evidence type="ECO:0000313" key="3">
    <source>
        <dbReference type="Proteomes" id="UP000243904"/>
    </source>
</evidence>
<keyword evidence="3" id="KW-1185">Reference proteome</keyword>
<name>A0A1H1NAL1_9BRAD</name>
<feature type="transmembrane region" description="Helical" evidence="1">
    <location>
        <begin position="30"/>
        <end position="52"/>
    </location>
</feature>
<keyword evidence="1" id="KW-0472">Membrane</keyword>
<protein>
    <submittedName>
        <fullName evidence="2">Uncharacterized protein</fullName>
    </submittedName>
</protein>
<dbReference type="EMBL" id="LT629750">
    <property type="protein sequence ID" value="SDR95993.1"/>
    <property type="molecule type" value="Genomic_DNA"/>
</dbReference>
<dbReference type="AlphaFoldDB" id="A0A1H1NAL1"/>
<evidence type="ECO:0000313" key="2">
    <source>
        <dbReference type="EMBL" id="SDR95993.1"/>
    </source>
</evidence>
<reference evidence="3" key="1">
    <citation type="submission" date="2016-10" db="EMBL/GenBank/DDBJ databases">
        <authorList>
            <person name="Varghese N."/>
            <person name="Submissions S."/>
        </authorList>
    </citation>
    <scope>NUCLEOTIDE SEQUENCE [LARGE SCALE GENOMIC DNA]</scope>
    <source>
        <strain evidence="3">GAS369</strain>
    </source>
</reference>
<organism evidence="2 3">
    <name type="scientific">Bradyrhizobium canariense</name>
    <dbReference type="NCBI Taxonomy" id="255045"/>
    <lineage>
        <taxon>Bacteria</taxon>
        <taxon>Pseudomonadati</taxon>
        <taxon>Pseudomonadota</taxon>
        <taxon>Alphaproteobacteria</taxon>
        <taxon>Hyphomicrobiales</taxon>
        <taxon>Nitrobacteraceae</taxon>
        <taxon>Bradyrhizobium</taxon>
    </lineage>
</organism>
<sequence>MAMCLSAESRLRAGLDRGLLTGHTCPMKQILARLALFTVTAAVAAIWLAYVFHNEFGLPRHAVRSDALLSAALAGGLLIIGLYSHRLGRRK</sequence>
<proteinExistence type="predicted"/>
<accession>A0A1H1NAL1</accession>
<keyword evidence="1" id="KW-1133">Transmembrane helix</keyword>
<dbReference type="Proteomes" id="UP000243904">
    <property type="component" value="Chromosome I"/>
</dbReference>
<gene>
    <name evidence="2" type="ORF">SAMN05444158_0550</name>
</gene>
<keyword evidence="1" id="KW-0812">Transmembrane</keyword>